<protein>
    <submittedName>
        <fullName evidence="1">Uncharacterized protein</fullName>
    </submittedName>
</protein>
<reference evidence="1" key="1">
    <citation type="submission" date="2014-09" db="EMBL/GenBank/DDBJ databases">
        <authorList>
            <person name="Magalhaes I.L.F."/>
            <person name="Oliveira U."/>
            <person name="Santos F.R."/>
            <person name="Vidigal T.H.D.A."/>
            <person name="Brescovit A.D."/>
            <person name="Santos A.J."/>
        </authorList>
    </citation>
    <scope>NUCLEOTIDE SEQUENCE</scope>
    <source>
        <tissue evidence="1">Shoot tissue taken approximately 20 cm above the soil surface</tissue>
    </source>
</reference>
<organism evidence="1">
    <name type="scientific">Arundo donax</name>
    <name type="common">Giant reed</name>
    <name type="synonym">Donax arundinaceus</name>
    <dbReference type="NCBI Taxonomy" id="35708"/>
    <lineage>
        <taxon>Eukaryota</taxon>
        <taxon>Viridiplantae</taxon>
        <taxon>Streptophyta</taxon>
        <taxon>Embryophyta</taxon>
        <taxon>Tracheophyta</taxon>
        <taxon>Spermatophyta</taxon>
        <taxon>Magnoliopsida</taxon>
        <taxon>Liliopsida</taxon>
        <taxon>Poales</taxon>
        <taxon>Poaceae</taxon>
        <taxon>PACMAD clade</taxon>
        <taxon>Arundinoideae</taxon>
        <taxon>Arundineae</taxon>
        <taxon>Arundo</taxon>
    </lineage>
</organism>
<evidence type="ECO:0000313" key="1">
    <source>
        <dbReference type="EMBL" id="JAD17959.1"/>
    </source>
</evidence>
<accession>A0A0A9TTF7</accession>
<name>A0A0A9TTF7_ARUDO</name>
<dbReference type="AlphaFoldDB" id="A0A0A9TTF7"/>
<proteinExistence type="predicted"/>
<reference evidence="1" key="2">
    <citation type="journal article" date="2015" name="Data Brief">
        <title>Shoot transcriptome of the giant reed, Arundo donax.</title>
        <authorList>
            <person name="Barrero R.A."/>
            <person name="Guerrero F.D."/>
            <person name="Moolhuijzen P."/>
            <person name="Goolsby J.A."/>
            <person name="Tidwell J."/>
            <person name="Bellgard S.E."/>
            <person name="Bellgard M.I."/>
        </authorList>
    </citation>
    <scope>NUCLEOTIDE SEQUENCE</scope>
    <source>
        <tissue evidence="1">Shoot tissue taken approximately 20 cm above the soil surface</tissue>
    </source>
</reference>
<sequence>MVGFRLFFRSNGCIQFVDLNCILFHMIKQFVLILLESFYIGTSVL</sequence>
<dbReference type="EMBL" id="GBRH01279936">
    <property type="protein sequence ID" value="JAD17959.1"/>
    <property type="molecule type" value="Transcribed_RNA"/>
</dbReference>